<dbReference type="PRINTS" id="PR00320">
    <property type="entry name" value="GPROTEINBRPT"/>
</dbReference>
<feature type="repeat" description="WD" evidence="9">
    <location>
        <begin position="355"/>
        <end position="395"/>
    </location>
</feature>
<dbReference type="InterPro" id="IPR005123">
    <property type="entry name" value="Oxoglu/Fe-dep_dioxygenase_dom"/>
</dbReference>
<evidence type="ECO:0000256" key="10">
    <source>
        <dbReference type="SAM" id="MobiDB-lite"/>
    </source>
</evidence>
<dbReference type="GO" id="GO:0031418">
    <property type="term" value="F:L-ascorbic acid binding"/>
    <property type="evidence" value="ECO:0007669"/>
    <property type="project" value="UniProtKB-KW"/>
</dbReference>
<keyword evidence="8" id="KW-0408">Iron</keyword>
<dbReference type="PROSITE" id="PS00678">
    <property type="entry name" value="WD_REPEATS_1"/>
    <property type="match status" value="2"/>
</dbReference>
<accession>A0A1I2BTT8</accession>
<keyword evidence="2 9" id="KW-0853">WD repeat</keyword>
<dbReference type="Gene3D" id="2.60.120.620">
    <property type="entry name" value="q2cbj1_9rhob like domain"/>
    <property type="match status" value="1"/>
</dbReference>
<comment type="cofactor">
    <cofactor evidence="1">
        <name>L-ascorbate</name>
        <dbReference type="ChEBI" id="CHEBI:38290"/>
    </cofactor>
</comment>
<dbReference type="InterPro" id="IPR006620">
    <property type="entry name" value="Pro_4_hyd_alph"/>
</dbReference>
<dbReference type="PROSITE" id="PS50082">
    <property type="entry name" value="WD_REPEATS_2"/>
    <property type="match status" value="4"/>
</dbReference>
<dbReference type="InterPro" id="IPR019775">
    <property type="entry name" value="WD40_repeat_CS"/>
</dbReference>
<dbReference type="SUPFAM" id="SSF50978">
    <property type="entry name" value="WD40 repeat-like"/>
    <property type="match status" value="1"/>
</dbReference>
<dbReference type="STRING" id="500610.SAMN02799615_01259"/>
<evidence type="ECO:0000256" key="6">
    <source>
        <dbReference type="ARBA" id="ARBA00022964"/>
    </source>
</evidence>
<evidence type="ECO:0000256" key="1">
    <source>
        <dbReference type="ARBA" id="ARBA00001961"/>
    </source>
</evidence>
<organism evidence="12 13">
    <name type="scientific">Dyella marensis</name>
    <dbReference type="NCBI Taxonomy" id="500610"/>
    <lineage>
        <taxon>Bacteria</taxon>
        <taxon>Pseudomonadati</taxon>
        <taxon>Pseudomonadota</taxon>
        <taxon>Gammaproteobacteria</taxon>
        <taxon>Lysobacterales</taxon>
        <taxon>Rhodanobacteraceae</taxon>
        <taxon>Dyella</taxon>
    </lineage>
</organism>
<feature type="repeat" description="WD" evidence="9">
    <location>
        <begin position="315"/>
        <end position="355"/>
    </location>
</feature>
<dbReference type="Gene3D" id="2.130.10.10">
    <property type="entry name" value="YVTN repeat-like/Quinoprotein amine dehydrogenase"/>
    <property type="match status" value="3"/>
</dbReference>
<evidence type="ECO:0000256" key="4">
    <source>
        <dbReference type="ARBA" id="ARBA00022737"/>
    </source>
</evidence>
<keyword evidence="6" id="KW-0223">Dioxygenase</keyword>
<name>A0A1I2BTT8_9GAMM</name>
<dbReference type="InterPro" id="IPR036322">
    <property type="entry name" value="WD40_repeat_dom_sf"/>
</dbReference>
<dbReference type="GO" id="GO:0005506">
    <property type="term" value="F:iron ion binding"/>
    <property type="evidence" value="ECO:0007669"/>
    <property type="project" value="InterPro"/>
</dbReference>
<dbReference type="PROSITE" id="PS50294">
    <property type="entry name" value="WD_REPEATS_REGION"/>
    <property type="match status" value="2"/>
</dbReference>
<dbReference type="PANTHER" id="PTHR19848">
    <property type="entry name" value="WD40 REPEAT PROTEIN"/>
    <property type="match status" value="1"/>
</dbReference>
<keyword evidence="7" id="KW-0560">Oxidoreductase</keyword>
<dbReference type="InterPro" id="IPR001680">
    <property type="entry name" value="WD40_rpt"/>
</dbReference>
<keyword evidence="13" id="KW-1185">Reference proteome</keyword>
<sequence>MEAISTVSDLEAPGIHDDPRSRAIEYPLPRSLGNCILIADFLSATECKALIAQAEARGFASAESDYPPSYRNNDRQVLDDPALAERLLRRLNEVCQGGAENLLDADQRTGWRLQGVNERLRLCRYRPGQQFRIHQDGVHHRGPDCRSMLTFMVYLTDGNEFEGGDTLFYGAGPAHGESADDIVARVRPRAGSLILFDHGVWHAGATVTRGTKYILRSDLLFHRTQGEDAEPIATAHHQGYIWALATLAGGGLASGGRDGNIRLWKADGTAIRTLTGHGQSVLGLADIGNGLLASISRDRTLRFWATASGRCLKTVTAHRAAALSIARLSDRLIATGGADHSIQLWSAQGERLRMLEGHQGWVWGLAALADDLLASASEDGSLRIWDLQRDQCIARRQTPHPMRTIDAHPEALATGDANGNVRLWAFDGERLVETASFTAHAAAVRRVRFLRDGRLATCGEDNCLRIWDIPSLALLHEDQRINFVTDVVELQGGATVSCGYDGELVWS</sequence>
<reference evidence="13" key="1">
    <citation type="submission" date="2016-10" db="EMBL/GenBank/DDBJ databases">
        <authorList>
            <person name="Varghese N."/>
            <person name="Submissions S."/>
        </authorList>
    </citation>
    <scope>NUCLEOTIDE SEQUENCE [LARGE SCALE GENOMIC DNA]</scope>
    <source>
        <strain evidence="13">UNC178MFTsu3.1</strain>
    </source>
</reference>
<dbReference type="Pfam" id="PF13640">
    <property type="entry name" value="2OG-FeII_Oxy_3"/>
    <property type="match status" value="1"/>
</dbReference>
<dbReference type="PROSITE" id="PS51471">
    <property type="entry name" value="FE2OG_OXY"/>
    <property type="match status" value="1"/>
</dbReference>
<dbReference type="GO" id="GO:0016705">
    <property type="term" value="F:oxidoreductase activity, acting on paired donors, with incorporation or reduction of molecular oxygen"/>
    <property type="evidence" value="ECO:0007669"/>
    <property type="project" value="InterPro"/>
</dbReference>
<proteinExistence type="predicted"/>
<feature type="region of interest" description="Disordered" evidence="10">
    <location>
        <begin position="1"/>
        <end position="20"/>
    </location>
</feature>
<gene>
    <name evidence="12" type="ORF">SAMN02799615_01259</name>
</gene>
<keyword evidence="4" id="KW-0677">Repeat</keyword>
<evidence type="ECO:0000256" key="8">
    <source>
        <dbReference type="ARBA" id="ARBA00023004"/>
    </source>
</evidence>
<dbReference type="SMART" id="SM00320">
    <property type="entry name" value="WD40"/>
    <property type="match status" value="6"/>
</dbReference>
<evidence type="ECO:0000256" key="7">
    <source>
        <dbReference type="ARBA" id="ARBA00023002"/>
    </source>
</evidence>
<dbReference type="Pfam" id="PF00400">
    <property type="entry name" value="WD40"/>
    <property type="match status" value="5"/>
</dbReference>
<dbReference type="GO" id="GO:0051213">
    <property type="term" value="F:dioxygenase activity"/>
    <property type="evidence" value="ECO:0007669"/>
    <property type="project" value="UniProtKB-KW"/>
</dbReference>
<evidence type="ECO:0000313" key="13">
    <source>
        <dbReference type="Proteomes" id="UP000199477"/>
    </source>
</evidence>
<dbReference type="SMART" id="SM00702">
    <property type="entry name" value="P4Hc"/>
    <property type="match status" value="1"/>
</dbReference>
<dbReference type="PANTHER" id="PTHR19848:SF8">
    <property type="entry name" value="F-BOX AND WD REPEAT DOMAIN CONTAINING 7"/>
    <property type="match status" value="1"/>
</dbReference>
<evidence type="ECO:0000256" key="5">
    <source>
        <dbReference type="ARBA" id="ARBA00022896"/>
    </source>
</evidence>
<feature type="domain" description="Fe2OG dioxygenase" evidence="11">
    <location>
        <begin position="115"/>
        <end position="224"/>
    </location>
</feature>
<feature type="repeat" description="WD" evidence="9">
    <location>
        <begin position="437"/>
        <end position="477"/>
    </location>
</feature>
<feature type="repeat" description="WD" evidence="9">
    <location>
        <begin position="274"/>
        <end position="314"/>
    </location>
</feature>
<keyword evidence="3" id="KW-0479">Metal-binding</keyword>
<evidence type="ECO:0000313" key="12">
    <source>
        <dbReference type="EMBL" id="SFE59457.1"/>
    </source>
</evidence>
<dbReference type="SUPFAM" id="SSF51197">
    <property type="entry name" value="Clavaminate synthase-like"/>
    <property type="match status" value="1"/>
</dbReference>
<evidence type="ECO:0000259" key="11">
    <source>
        <dbReference type="PROSITE" id="PS51471"/>
    </source>
</evidence>
<evidence type="ECO:0000256" key="2">
    <source>
        <dbReference type="ARBA" id="ARBA00022574"/>
    </source>
</evidence>
<protein>
    <submittedName>
        <fullName evidence="12">WD domain-containing protein, G-beta repeat-containing protein</fullName>
    </submittedName>
</protein>
<dbReference type="InterPro" id="IPR015943">
    <property type="entry name" value="WD40/YVTN_repeat-like_dom_sf"/>
</dbReference>
<dbReference type="Proteomes" id="UP000199477">
    <property type="component" value="Unassembled WGS sequence"/>
</dbReference>
<dbReference type="RefSeq" id="WP_051548882.1">
    <property type="nucleotide sequence ID" value="NZ_FONH01000003.1"/>
</dbReference>
<dbReference type="InterPro" id="IPR044862">
    <property type="entry name" value="Pro_4_hyd_alph_FE2OG_OXY"/>
</dbReference>
<dbReference type="AlphaFoldDB" id="A0A1I2BTT8"/>
<dbReference type="InterPro" id="IPR020472">
    <property type="entry name" value="WD40_PAC1"/>
</dbReference>
<dbReference type="EMBL" id="FONH01000003">
    <property type="protein sequence ID" value="SFE59457.1"/>
    <property type="molecule type" value="Genomic_DNA"/>
</dbReference>
<evidence type="ECO:0000256" key="3">
    <source>
        <dbReference type="ARBA" id="ARBA00022723"/>
    </source>
</evidence>
<keyword evidence="5" id="KW-0847">Vitamin C</keyword>
<evidence type="ECO:0000256" key="9">
    <source>
        <dbReference type="PROSITE-ProRule" id="PRU00221"/>
    </source>
</evidence>